<dbReference type="KEGG" id="thg:TCELL_0585"/>
<dbReference type="RefSeq" id="WP_014737260.1">
    <property type="nucleotide sequence ID" value="NC_017954.1"/>
</dbReference>
<dbReference type="eggNOG" id="arCOG00503">
    <property type="taxonomic scope" value="Archaea"/>
</dbReference>
<evidence type="ECO:0000313" key="2">
    <source>
        <dbReference type="EMBL" id="AFK51010.1"/>
    </source>
</evidence>
<proteinExistence type="predicted"/>
<name>I3TE22_THEC1</name>
<sequence length="235" mass="25925">MRVYVLVGGAPRKGFEQKRGLSIGVEYKGLYIVFDAGPDAYVIANNAGLSGFPLDLVDHVVISHAHSPHIGGLEAIGWEAPFAKLYLPYASMETLGRQAQKWQLSPVEVVKETRVVDGVVISRPFHGPPWEHFMLVELESGRGEYALFTGCFHPAVRGVLADISNRYRVTTVIGGFHLETAPPETVRGFAEDIALRLRAERVFPLHCSGGLVGELLSERFKLDVRYLRTGDVVDL</sequence>
<keyword evidence="3" id="KW-1185">Reference proteome</keyword>
<gene>
    <name evidence="2" type="ordered locus">TCELL_0585</name>
</gene>
<protein>
    <submittedName>
        <fullName evidence="2">Beta-lactamase domain protein</fullName>
    </submittedName>
</protein>
<dbReference type="InterPro" id="IPR052926">
    <property type="entry name" value="Metallo-beta-lactamase_dom"/>
</dbReference>
<dbReference type="GO" id="GO:0016740">
    <property type="term" value="F:transferase activity"/>
    <property type="evidence" value="ECO:0007669"/>
    <property type="project" value="TreeGrafter"/>
</dbReference>
<dbReference type="InParanoid" id="I3TE22"/>
<dbReference type="PANTHER" id="PTHR13754:SF13">
    <property type="entry name" value="METALLO-BETA-LACTAMASE SUPERFAMILY PROTEIN (AFU_ORTHOLOGUE AFUA_3G07630)"/>
    <property type="match status" value="1"/>
</dbReference>
<feature type="domain" description="Metallo-beta-lactamase" evidence="1">
    <location>
        <begin position="19"/>
        <end position="206"/>
    </location>
</feature>
<evidence type="ECO:0000259" key="1">
    <source>
        <dbReference type="SMART" id="SM00849"/>
    </source>
</evidence>
<dbReference type="EMBL" id="CP003531">
    <property type="protein sequence ID" value="AFK51010.1"/>
    <property type="molecule type" value="Genomic_DNA"/>
</dbReference>
<dbReference type="PANTHER" id="PTHR13754">
    <property type="entry name" value="METALLO-BETA-LACTAMASE SUPERFAMILY PROTEIN"/>
    <property type="match status" value="1"/>
</dbReference>
<dbReference type="AlphaFoldDB" id="I3TE22"/>
<dbReference type="GeneID" id="13012889"/>
<dbReference type="OrthoDB" id="7773at2157"/>
<organism evidence="2 3">
    <name type="scientific">Thermogladius calderae (strain DSM 22663 / VKM B-2946 / 1633)</name>
    <dbReference type="NCBI Taxonomy" id="1184251"/>
    <lineage>
        <taxon>Archaea</taxon>
        <taxon>Thermoproteota</taxon>
        <taxon>Thermoprotei</taxon>
        <taxon>Desulfurococcales</taxon>
        <taxon>Desulfurococcaceae</taxon>
        <taxon>Thermogladius</taxon>
    </lineage>
</organism>
<dbReference type="SMART" id="SM00849">
    <property type="entry name" value="Lactamase_B"/>
    <property type="match status" value="1"/>
</dbReference>
<reference evidence="2 3" key="1">
    <citation type="journal article" date="2012" name="J. Bacteriol.">
        <title>Complete genome sequence of the hyperthermophilic cellulolytic Crenarchaeon 'Thermogladius cellulolyticus' 1633.</title>
        <authorList>
            <person name="Mardanov A.V."/>
            <person name="Kochetkova T.V."/>
            <person name="Beletsky A.V."/>
            <person name="Bonch-Osmolovskaya E.A."/>
            <person name="Ravin N.V."/>
            <person name="Skryabin K.G."/>
        </authorList>
    </citation>
    <scope>NUCLEOTIDE SEQUENCE [LARGE SCALE GENOMIC DNA]</scope>
    <source>
        <strain evidence="3">DSM 22663 / VKM B-2946 / 1633</strain>
    </source>
</reference>
<accession>I3TE22</accession>
<evidence type="ECO:0000313" key="3">
    <source>
        <dbReference type="Proteomes" id="UP000005270"/>
    </source>
</evidence>
<dbReference type="SUPFAM" id="SSF56281">
    <property type="entry name" value="Metallo-hydrolase/oxidoreductase"/>
    <property type="match status" value="1"/>
</dbReference>
<dbReference type="Gene3D" id="3.60.15.10">
    <property type="entry name" value="Ribonuclease Z/Hydroxyacylglutathione hydrolase-like"/>
    <property type="match status" value="1"/>
</dbReference>
<dbReference type="InterPro" id="IPR001279">
    <property type="entry name" value="Metallo-B-lactamas"/>
</dbReference>
<dbReference type="STRING" id="1184251.TCELL_0585"/>
<dbReference type="Pfam" id="PF00753">
    <property type="entry name" value="Lactamase_B"/>
    <property type="match status" value="1"/>
</dbReference>
<dbReference type="Proteomes" id="UP000005270">
    <property type="component" value="Chromosome"/>
</dbReference>
<dbReference type="InterPro" id="IPR036866">
    <property type="entry name" value="RibonucZ/Hydroxyglut_hydro"/>
</dbReference>
<dbReference type="HOGENOM" id="CLU_036012_1_0_2"/>